<comment type="caution">
    <text evidence="1">The sequence shown here is derived from an EMBL/GenBank/DDBJ whole genome shotgun (WGS) entry which is preliminary data.</text>
</comment>
<keyword evidence="2" id="KW-1185">Reference proteome</keyword>
<feature type="non-terminal residue" evidence="1">
    <location>
        <position position="93"/>
    </location>
</feature>
<organism evidence="1 2">
    <name type="scientific">Dreissena polymorpha</name>
    <name type="common">Zebra mussel</name>
    <name type="synonym">Mytilus polymorpha</name>
    <dbReference type="NCBI Taxonomy" id="45954"/>
    <lineage>
        <taxon>Eukaryota</taxon>
        <taxon>Metazoa</taxon>
        <taxon>Spiralia</taxon>
        <taxon>Lophotrochozoa</taxon>
        <taxon>Mollusca</taxon>
        <taxon>Bivalvia</taxon>
        <taxon>Autobranchia</taxon>
        <taxon>Heteroconchia</taxon>
        <taxon>Euheterodonta</taxon>
        <taxon>Imparidentia</taxon>
        <taxon>Neoheterodontei</taxon>
        <taxon>Myida</taxon>
        <taxon>Dreissenoidea</taxon>
        <taxon>Dreissenidae</taxon>
        <taxon>Dreissena</taxon>
    </lineage>
</organism>
<reference evidence="1" key="2">
    <citation type="submission" date="2020-11" db="EMBL/GenBank/DDBJ databases">
        <authorList>
            <person name="McCartney M.A."/>
            <person name="Auch B."/>
            <person name="Kono T."/>
            <person name="Mallez S."/>
            <person name="Becker A."/>
            <person name="Gohl D.M."/>
            <person name="Silverstein K.A.T."/>
            <person name="Koren S."/>
            <person name="Bechman K.B."/>
            <person name="Herman A."/>
            <person name="Abrahante J.E."/>
            <person name="Garbe J."/>
        </authorList>
    </citation>
    <scope>NUCLEOTIDE SEQUENCE</scope>
    <source>
        <strain evidence="1">Duluth1</strain>
        <tissue evidence="1">Whole animal</tissue>
    </source>
</reference>
<reference evidence="1" key="1">
    <citation type="journal article" date="2019" name="bioRxiv">
        <title>The Genome of the Zebra Mussel, Dreissena polymorpha: A Resource for Invasive Species Research.</title>
        <authorList>
            <person name="McCartney M.A."/>
            <person name="Auch B."/>
            <person name="Kono T."/>
            <person name="Mallez S."/>
            <person name="Zhang Y."/>
            <person name="Obille A."/>
            <person name="Becker A."/>
            <person name="Abrahante J.E."/>
            <person name="Garbe J."/>
            <person name="Badalamenti J.P."/>
            <person name="Herman A."/>
            <person name="Mangelson H."/>
            <person name="Liachko I."/>
            <person name="Sullivan S."/>
            <person name="Sone E.D."/>
            <person name="Koren S."/>
            <person name="Silverstein K.A.T."/>
            <person name="Beckman K.B."/>
            <person name="Gohl D.M."/>
        </authorList>
    </citation>
    <scope>NUCLEOTIDE SEQUENCE</scope>
    <source>
        <strain evidence="1">Duluth1</strain>
        <tissue evidence="1">Whole animal</tissue>
    </source>
</reference>
<gene>
    <name evidence="1" type="ORF">DPMN_180753</name>
</gene>
<evidence type="ECO:0000313" key="2">
    <source>
        <dbReference type="Proteomes" id="UP000828390"/>
    </source>
</evidence>
<name>A0A9D4DCJ7_DREPO</name>
<sequence>MMRSAAAKRCAEVICSPKLAAGLFEPKNEHLVLALQNAATKVNMHQLLRPSRIIRAKAREAGVDHEVSDIQTNAPVVNMEYLEGDNSFETNKK</sequence>
<proteinExistence type="predicted"/>
<dbReference type="AlphaFoldDB" id="A0A9D4DCJ7"/>
<protein>
    <submittedName>
        <fullName evidence="1">Uncharacterized protein</fullName>
    </submittedName>
</protein>
<accession>A0A9D4DCJ7</accession>
<dbReference type="EMBL" id="JAIWYP010000010">
    <property type="protein sequence ID" value="KAH3746346.1"/>
    <property type="molecule type" value="Genomic_DNA"/>
</dbReference>
<evidence type="ECO:0000313" key="1">
    <source>
        <dbReference type="EMBL" id="KAH3746346.1"/>
    </source>
</evidence>
<dbReference type="Proteomes" id="UP000828390">
    <property type="component" value="Unassembled WGS sequence"/>
</dbReference>